<evidence type="ECO:0000313" key="1">
    <source>
        <dbReference type="EMBL" id="KGC16384.1"/>
    </source>
</evidence>
<evidence type="ECO:0000313" key="2">
    <source>
        <dbReference type="Proteomes" id="UP000029590"/>
    </source>
</evidence>
<dbReference type="KEGG" id="bgo:BM43_573"/>
<name>A0AAW3F5D1_BURGA</name>
<dbReference type="EMBL" id="JPGG01000015">
    <property type="protein sequence ID" value="KGC16384.1"/>
    <property type="molecule type" value="Genomic_DNA"/>
</dbReference>
<sequence>MPPNPMPPCSWLQHHADMRHTQNRRDRIQTLRAIRLTHLHRETALSAANPEGRDDRSD</sequence>
<gene>
    <name evidence="1" type="ORF">DM48_5071</name>
</gene>
<dbReference type="AlphaFoldDB" id="A0AAW3F5D1"/>
<protein>
    <submittedName>
        <fullName evidence="1">Uncharacterized protein</fullName>
    </submittedName>
</protein>
<proteinExistence type="predicted"/>
<comment type="caution">
    <text evidence="1">The sequence shown here is derived from an EMBL/GenBank/DDBJ whole genome shotgun (WGS) entry which is preliminary data.</text>
</comment>
<reference evidence="1 2" key="1">
    <citation type="submission" date="2014-04" db="EMBL/GenBank/DDBJ databases">
        <authorList>
            <person name="Bishop-Lilly K.A."/>
            <person name="Broomall S.M."/>
            <person name="Chain P.S."/>
            <person name="Chertkov O."/>
            <person name="Coyne S.R."/>
            <person name="Daligault H.E."/>
            <person name="Davenport K.W."/>
            <person name="Erkkila T."/>
            <person name="Frey K.G."/>
            <person name="Gibbons H.S."/>
            <person name="Gu W."/>
            <person name="Jaissle J."/>
            <person name="Johnson S.L."/>
            <person name="Koroleva G.I."/>
            <person name="Ladner J.T."/>
            <person name="Lo C.-C."/>
            <person name="Minogue T.D."/>
            <person name="Munk C."/>
            <person name="Palacios G.F."/>
            <person name="Redden C.L."/>
            <person name="Rosenzweig C.N."/>
            <person name="Scholz M.B."/>
            <person name="Teshima H."/>
            <person name="Xu Y."/>
        </authorList>
    </citation>
    <scope>NUCLEOTIDE SEQUENCE [LARGE SCALE GENOMIC DNA]</scope>
    <source>
        <strain evidence="2">gladioli</strain>
    </source>
</reference>
<organism evidence="1 2">
    <name type="scientific">Burkholderia gladioli</name>
    <name type="common">Pseudomonas marginata</name>
    <name type="synonym">Phytomonas marginata</name>
    <dbReference type="NCBI Taxonomy" id="28095"/>
    <lineage>
        <taxon>Bacteria</taxon>
        <taxon>Pseudomonadati</taxon>
        <taxon>Pseudomonadota</taxon>
        <taxon>Betaproteobacteria</taxon>
        <taxon>Burkholderiales</taxon>
        <taxon>Burkholderiaceae</taxon>
        <taxon>Burkholderia</taxon>
    </lineage>
</organism>
<accession>A0AAW3F5D1</accession>
<dbReference type="Proteomes" id="UP000029590">
    <property type="component" value="Unassembled WGS sequence"/>
</dbReference>